<name>A0A811KNR8_BURXY</name>
<keyword evidence="4" id="KW-1185">Reference proteome</keyword>
<dbReference type="EMBL" id="CAJFDI010000002">
    <property type="protein sequence ID" value="CAD5218081.1"/>
    <property type="molecule type" value="Genomic_DNA"/>
</dbReference>
<feature type="region of interest" description="Disordered" evidence="1">
    <location>
        <begin position="21"/>
        <end position="59"/>
    </location>
</feature>
<feature type="chain" id="PRO_5036221086" evidence="2">
    <location>
        <begin position="21"/>
        <end position="70"/>
    </location>
</feature>
<comment type="caution">
    <text evidence="3">The sequence shown here is derived from an EMBL/GenBank/DDBJ whole genome shotgun (WGS) entry which is preliminary data.</text>
</comment>
<accession>A0A811KNR8</accession>
<reference evidence="3" key="1">
    <citation type="submission" date="2020-09" db="EMBL/GenBank/DDBJ databases">
        <authorList>
            <person name="Kikuchi T."/>
        </authorList>
    </citation>
    <scope>NUCLEOTIDE SEQUENCE</scope>
    <source>
        <strain evidence="3">Ka4C1</strain>
    </source>
</reference>
<evidence type="ECO:0000313" key="4">
    <source>
        <dbReference type="Proteomes" id="UP000659654"/>
    </source>
</evidence>
<gene>
    <name evidence="3" type="ORF">BXYJ_LOCUS5474</name>
</gene>
<feature type="signal peptide" evidence="2">
    <location>
        <begin position="1"/>
        <end position="20"/>
    </location>
</feature>
<evidence type="ECO:0000256" key="2">
    <source>
        <dbReference type="SAM" id="SignalP"/>
    </source>
</evidence>
<dbReference type="Proteomes" id="UP000659654">
    <property type="component" value="Unassembled WGS sequence"/>
</dbReference>
<dbReference type="EMBL" id="CAJFCV020000002">
    <property type="protein sequence ID" value="CAG9102679.1"/>
    <property type="molecule type" value="Genomic_DNA"/>
</dbReference>
<proteinExistence type="predicted"/>
<sequence length="70" mass="7474">MVLRCIIHFTIFSTLPLVAQDPTTKPLSPKQEAGISDDELAPAGGYRPPGARHAARTGVTGERPLHICVP</sequence>
<evidence type="ECO:0000256" key="1">
    <source>
        <dbReference type="SAM" id="MobiDB-lite"/>
    </source>
</evidence>
<dbReference type="Proteomes" id="UP000582659">
    <property type="component" value="Unassembled WGS sequence"/>
</dbReference>
<protein>
    <submittedName>
        <fullName evidence="3">(pine wood nematode) hypothetical protein</fullName>
    </submittedName>
</protein>
<dbReference type="AlphaFoldDB" id="A0A811KNR8"/>
<organism evidence="3 4">
    <name type="scientific">Bursaphelenchus xylophilus</name>
    <name type="common">Pinewood nematode worm</name>
    <name type="synonym">Aphelenchoides xylophilus</name>
    <dbReference type="NCBI Taxonomy" id="6326"/>
    <lineage>
        <taxon>Eukaryota</taxon>
        <taxon>Metazoa</taxon>
        <taxon>Ecdysozoa</taxon>
        <taxon>Nematoda</taxon>
        <taxon>Chromadorea</taxon>
        <taxon>Rhabditida</taxon>
        <taxon>Tylenchina</taxon>
        <taxon>Tylenchomorpha</taxon>
        <taxon>Aphelenchoidea</taxon>
        <taxon>Aphelenchoididae</taxon>
        <taxon>Bursaphelenchus</taxon>
    </lineage>
</organism>
<evidence type="ECO:0000313" key="3">
    <source>
        <dbReference type="EMBL" id="CAD5218081.1"/>
    </source>
</evidence>
<keyword evidence="2" id="KW-0732">Signal</keyword>